<name>A0A3B0RBE4_9ZZZZ</name>
<evidence type="ECO:0000256" key="1">
    <source>
        <dbReference type="ARBA" id="ARBA00023002"/>
    </source>
</evidence>
<dbReference type="Gene3D" id="3.30.9.10">
    <property type="entry name" value="D-Amino Acid Oxidase, subunit A, domain 2"/>
    <property type="match status" value="1"/>
</dbReference>
<organism evidence="3">
    <name type="scientific">hydrothermal vent metagenome</name>
    <dbReference type="NCBI Taxonomy" id="652676"/>
    <lineage>
        <taxon>unclassified sequences</taxon>
        <taxon>metagenomes</taxon>
        <taxon>ecological metagenomes</taxon>
    </lineage>
</organism>
<dbReference type="GO" id="GO:0005737">
    <property type="term" value="C:cytoplasm"/>
    <property type="evidence" value="ECO:0007669"/>
    <property type="project" value="TreeGrafter"/>
</dbReference>
<dbReference type="GO" id="GO:0016491">
    <property type="term" value="F:oxidoreductase activity"/>
    <property type="evidence" value="ECO:0007669"/>
    <property type="project" value="UniProtKB-KW"/>
</dbReference>
<gene>
    <name evidence="3" type="ORF">MNBD_ALPHA02-857</name>
</gene>
<sequence>MTEKTADIIIIGGGIAGASAGYELCKEAKVIILEKEAVPAYHTTGRSSAIFQLGYNRGDPLLNILVRASADFLYHPPAGFTDHPLLTPRPMIHIATADNQAVLDDLQARLDAIDVPCAFIDGGELLPILSQDYQGRTLQEYGAADIDVNALHQGYLRAIRAAGGEVITRAEVLRLQKHEDWQVSSSKGIVTAPIVINAAGAWVDQIAALAGVAPINIRPLRRTVILAQGPDGVNCDDWPVVMGAAEGYYFKPDSGKILMTPGDATCVAPCDVLPEEMDIAYGAHYLSQATSLNVDRIDRSWAGLRNHVADGHPVAGFDPEAPGFFWLAGQGGFGIKTAPAMGRLTAALITGRGLPQDMRDLGLAPDQISVERLQNHIIENKAHA</sequence>
<dbReference type="InterPro" id="IPR006076">
    <property type="entry name" value="FAD-dep_OxRdtase"/>
</dbReference>
<keyword evidence="1" id="KW-0560">Oxidoreductase</keyword>
<evidence type="ECO:0000313" key="3">
    <source>
        <dbReference type="EMBL" id="VAV90430.1"/>
    </source>
</evidence>
<dbReference type="AlphaFoldDB" id="A0A3B0RBE4"/>
<dbReference type="SUPFAM" id="SSF51905">
    <property type="entry name" value="FAD/NAD(P)-binding domain"/>
    <property type="match status" value="1"/>
</dbReference>
<accession>A0A3B0RBE4</accession>
<reference evidence="3" key="1">
    <citation type="submission" date="2018-06" db="EMBL/GenBank/DDBJ databases">
        <authorList>
            <person name="Zhirakovskaya E."/>
        </authorList>
    </citation>
    <scope>NUCLEOTIDE SEQUENCE</scope>
</reference>
<dbReference type="Pfam" id="PF01266">
    <property type="entry name" value="DAO"/>
    <property type="match status" value="1"/>
</dbReference>
<dbReference type="PANTHER" id="PTHR13847">
    <property type="entry name" value="SARCOSINE DEHYDROGENASE-RELATED"/>
    <property type="match status" value="1"/>
</dbReference>
<proteinExistence type="predicted"/>
<dbReference type="Gene3D" id="3.50.50.60">
    <property type="entry name" value="FAD/NAD(P)-binding domain"/>
    <property type="match status" value="1"/>
</dbReference>
<evidence type="ECO:0000259" key="2">
    <source>
        <dbReference type="Pfam" id="PF01266"/>
    </source>
</evidence>
<feature type="domain" description="FAD dependent oxidoreductase" evidence="2">
    <location>
        <begin position="7"/>
        <end position="348"/>
    </location>
</feature>
<dbReference type="InterPro" id="IPR036188">
    <property type="entry name" value="FAD/NAD-bd_sf"/>
</dbReference>
<protein>
    <submittedName>
        <fullName evidence="3">Glycine/D-amino acid oxidases (Deaminating)</fullName>
    </submittedName>
</protein>
<dbReference type="PANTHER" id="PTHR13847:SF287">
    <property type="entry name" value="FAD-DEPENDENT OXIDOREDUCTASE DOMAIN-CONTAINING PROTEIN 1"/>
    <property type="match status" value="1"/>
</dbReference>
<dbReference type="EMBL" id="UOED01000057">
    <property type="protein sequence ID" value="VAV90430.1"/>
    <property type="molecule type" value="Genomic_DNA"/>
</dbReference>